<dbReference type="GO" id="GO:0015937">
    <property type="term" value="P:coenzyme A biosynthetic process"/>
    <property type="evidence" value="ECO:0007669"/>
    <property type="project" value="UniProtKB-KW"/>
</dbReference>
<evidence type="ECO:0000256" key="13">
    <source>
        <dbReference type="ARBA" id="ARBA00022993"/>
    </source>
</evidence>
<evidence type="ECO:0000256" key="7">
    <source>
        <dbReference type="ARBA" id="ARBA00022679"/>
    </source>
</evidence>
<dbReference type="GO" id="GO:0005829">
    <property type="term" value="C:cytosol"/>
    <property type="evidence" value="ECO:0007669"/>
    <property type="project" value="TreeGrafter"/>
</dbReference>
<comment type="catalytic activity">
    <reaction evidence="17">
        <text>(R)-4'-phosphopantothenate + H2O = (R)-pantothenate + phosphate</text>
        <dbReference type="Rhea" id="RHEA:68332"/>
        <dbReference type="ChEBI" id="CHEBI:10986"/>
        <dbReference type="ChEBI" id="CHEBI:15377"/>
        <dbReference type="ChEBI" id="CHEBI:29032"/>
        <dbReference type="ChEBI" id="CHEBI:43474"/>
    </reaction>
    <physiologicalReaction direction="left-to-right" evidence="17">
        <dbReference type="Rhea" id="RHEA:68333"/>
    </physiologicalReaction>
</comment>
<evidence type="ECO:0000256" key="16">
    <source>
        <dbReference type="ARBA" id="ARBA00029319"/>
    </source>
</evidence>
<evidence type="ECO:0000256" key="10">
    <source>
        <dbReference type="ARBA" id="ARBA00022777"/>
    </source>
</evidence>
<evidence type="ECO:0000256" key="1">
    <source>
        <dbReference type="ARBA" id="ARBA00001936"/>
    </source>
</evidence>
<dbReference type="Gene3D" id="3.30.420.510">
    <property type="match status" value="1"/>
</dbReference>
<dbReference type="FunFam" id="1.20.1700.10:FF:000002">
    <property type="entry name" value="Pantothenate kinase 2"/>
    <property type="match status" value="1"/>
</dbReference>
<dbReference type="InterPro" id="IPR002791">
    <property type="entry name" value="ARMT1-like_metal-bd"/>
</dbReference>
<evidence type="ECO:0000256" key="6">
    <source>
        <dbReference type="ARBA" id="ARBA00022596"/>
    </source>
</evidence>
<dbReference type="Pfam" id="PF01937">
    <property type="entry name" value="ARMT1-like_dom"/>
    <property type="match status" value="1"/>
</dbReference>
<comment type="cofactor">
    <cofactor evidence="1">
        <name>Mn(2+)</name>
        <dbReference type="ChEBI" id="CHEBI:29035"/>
    </cofactor>
</comment>
<keyword evidence="13" id="KW-0173">Coenzyme A biosynthesis</keyword>
<dbReference type="FunFam" id="3.30.420.40:FF:000273">
    <property type="entry name" value="Pantothenate kinase 2"/>
    <property type="match status" value="1"/>
</dbReference>
<dbReference type="GO" id="GO:0005634">
    <property type="term" value="C:nucleus"/>
    <property type="evidence" value="ECO:0007669"/>
    <property type="project" value="TreeGrafter"/>
</dbReference>
<evidence type="ECO:0000256" key="17">
    <source>
        <dbReference type="ARBA" id="ARBA00050986"/>
    </source>
</evidence>
<evidence type="ECO:0000256" key="4">
    <source>
        <dbReference type="ARBA" id="ARBA00005538"/>
    </source>
</evidence>
<dbReference type="FunFam" id="3.30.420.510:FF:000003">
    <property type="entry name" value="Pantothenate kinase 2"/>
    <property type="match status" value="1"/>
</dbReference>
<evidence type="ECO:0000256" key="21">
    <source>
        <dbReference type="ARBA" id="ARBA00068274"/>
    </source>
</evidence>
<dbReference type="Pfam" id="PF03630">
    <property type="entry name" value="Fumble"/>
    <property type="match status" value="1"/>
</dbReference>
<dbReference type="EMBL" id="CAEKDK010000005">
    <property type="protein sequence ID" value="CAB4280786.1"/>
    <property type="molecule type" value="Genomic_DNA"/>
</dbReference>
<evidence type="ECO:0000256" key="22">
    <source>
        <dbReference type="ARBA" id="ARBA00075239"/>
    </source>
</evidence>
<dbReference type="InterPro" id="IPR043129">
    <property type="entry name" value="ATPase_NBD"/>
</dbReference>
<dbReference type="Gene3D" id="3.40.50.10880">
    <property type="entry name" value="Uncharacterised protein PF01937, DUF89, domain 3"/>
    <property type="match status" value="1"/>
</dbReference>
<evidence type="ECO:0000256" key="12">
    <source>
        <dbReference type="ARBA" id="ARBA00022840"/>
    </source>
</evidence>
<feature type="region of interest" description="Disordered" evidence="23">
    <location>
        <begin position="1"/>
        <end position="58"/>
    </location>
</feature>
<comment type="catalytic activity">
    <reaction evidence="16">
        <text>(R)-4'-phosphopantetheine sulfonate + H2O = (R)-pantetheine sulfonate + phosphate</text>
        <dbReference type="Rhea" id="RHEA:68336"/>
        <dbReference type="ChEBI" id="CHEBI:15377"/>
        <dbReference type="ChEBI" id="CHEBI:43474"/>
        <dbReference type="ChEBI" id="CHEBI:177300"/>
        <dbReference type="ChEBI" id="CHEBI:177301"/>
    </reaction>
    <physiologicalReaction direction="left-to-right" evidence="16">
        <dbReference type="Rhea" id="RHEA:68337"/>
    </physiologicalReaction>
</comment>
<keyword evidence="9" id="KW-0547">Nucleotide-binding</keyword>
<gene>
    <name evidence="25" type="ORF">CURHAP_LOCUS33728</name>
</gene>
<keyword evidence="11" id="KW-0378">Hydrolase</keyword>
<dbReference type="Gene3D" id="3.30.420.40">
    <property type="match status" value="1"/>
</dbReference>
<dbReference type="GO" id="GO:0016787">
    <property type="term" value="F:hydrolase activity"/>
    <property type="evidence" value="ECO:0007669"/>
    <property type="project" value="UniProtKB-KW"/>
</dbReference>
<evidence type="ECO:0000256" key="14">
    <source>
        <dbReference type="ARBA" id="ARBA00023211"/>
    </source>
</evidence>
<dbReference type="SUPFAM" id="SSF53067">
    <property type="entry name" value="Actin-like ATPase domain"/>
    <property type="match status" value="2"/>
</dbReference>
<dbReference type="InterPro" id="IPR035073">
    <property type="entry name" value="At2g17340_3_helix_bundle"/>
</dbReference>
<keyword evidence="14" id="KW-0464">Manganese</keyword>
<evidence type="ECO:0000256" key="8">
    <source>
        <dbReference type="ARBA" id="ARBA00022723"/>
    </source>
</evidence>
<dbReference type="Gene3D" id="1.20.1700.10">
    <property type="entry name" value="AF1104-like"/>
    <property type="match status" value="1"/>
</dbReference>
<evidence type="ECO:0000256" key="19">
    <source>
        <dbReference type="ARBA" id="ARBA00058977"/>
    </source>
</evidence>
<comment type="function">
    <text evidence="19">Catalyzes the phosphorylation of pantothenate the first step in CoA biosynthesis. May play a role in the physiological regulation of the intracellular CoA concentration. Functionally redudant with PANK1. The phosphatase activity shows preference for normal or oxidatively damaged intermediates of 4'-phosphopantetheine, which provides strong indirect evidence that the phosphatase activity pre-empts damage in the CoA pathway. Hydrolyzing excess 4'-phosphopantetheine could constitute a directed overflow mechanism to prevent its oxidation to the S-sulfonate, sulfonate, or other forms. Hydrolyzing 4'-phosphopantetheine sulfonate or S-sulfonate would forestall their conversion to inactive forms of CoA and acyl carrier protein.</text>
</comment>
<sequence length="908" mass="100714">MASLTEDPVLGISDIKDREEENEKGKTQVVKTEEVGQSERDMASATGNSIHRSGSRPQLDLSKAAIQGNFEERDPTILLPNQSDDLSHLALDIGGSLIKLVYFSRHEDQSIDDKRKKTLKERLGISNGNRRSYPILGGRLHFVKFETNKINECLDFIYSKQLHRGGMDARIWNPDAPTNENAVIKATGGGAYKFADLFKERLGVSLDKEDEMNCLVSGANFLLKAIRHEAFTHMEGHKEFVQIDQNELFPYLLVNIGSGVSMIKVDGDGKFQRISGTNVGGGTYWGLGRLLTKCKSFDELLELSQLGDNRTIDMLVGDIYGGMDYSKIGLSASTIASSFGKAISENKELEDYSPEDISLSLLRMISYNIGQISYLNALRFGLKRIFFGGFFIRGHAYTMDTISFAVQFWSKGDAQAMFLRHEGFLGALGAFMSYEKHGLDDLMVHHLVERFPMGAPYTGGKIHGPPLGDLNEKISWMEKFVRKGTEITAPVPMAPPGTTGLGGFEVPSSKGGTLRSDASALNIGVLHLVPTLEVFPLLADPKTYEPNTIDLSDHGELEYWFTVLSEHLPDLVDKAVASEGGTDDAKRRGDAFARAFSAHLARLMEEPAAYGKLGLANLLELREECLREFQFVDAYRSIKQRENEASLAVLADLLMELDSMTEWLSYTIMISADIYLIHLSLSLQNFIQKKTRLLTLIEGVLAANIFDWGSRACVDLYHKGTIIEIYRMSRNKMQRPWRVDDFDVFKERMLGSGDKKPRPHKRALLFVDNSGADVILGMLPLARELLRCGTEVVLVANSLPALNEVTAMELPEIVAEAAKHCDILRRAAKAGEAYCGCMNYGRLRSELAAAGKEDDLGWAEGESSYQLQCKVYMIAGKCNGEKSKVDPPRPPCGKKIESREQDSCACAI</sequence>
<evidence type="ECO:0000259" key="24">
    <source>
        <dbReference type="Pfam" id="PF01937"/>
    </source>
</evidence>
<dbReference type="GO" id="GO:0004594">
    <property type="term" value="F:pantothenate kinase activity"/>
    <property type="evidence" value="ECO:0007669"/>
    <property type="project" value="UniProtKB-EC"/>
</dbReference>
<proteinExistence type="inferred from homology"/>
<evidence type="ECO:0000256" key="18">
    <source>
        <dbReference type="ARBA" id="ARBA00051980"/>
    </source>
</evidence>
<comment type="similarity">
    <text evidence="20">In the C-terminal section; belongs to the damage-control phosphatase family. Phosphopantetheine phosphatase II subfamily.</text>
</comment>
<dbReference type="NCBIfam" id="TIGR00555">
    <property type="entry name" value="panK_eukar"/>
    <property type="match status" value="1"/>
</dbReference>
<accession>A0A6J5UVS0</accession>
<dbReference type="GO" id="GO:0005524">
    <property type="term" value="F:ATP binding"/>
    <property type="evidence" value="ECO:0007669"/>
    <property type="project" value="UniProtKB-KW"/>
</dbReference>
<protein>
    <recommendedName>
        <fullName evidence="21">Pantothenate kinase 2</fullName>
        <ecNumber evidence="5">2.7.1.33</ecNumber>
    </recommendedName>
    <alternativeName>
        <fullName evidence="22">Pantothenic acid kinase 2</fullName>
    </alternativeName>
</protein>
<evidence type="ECO:0000256" key="15">
    <source>
        <dbReference type="ARBA" id="ARBA00029312"/>
    </source>
</evidence>
<dbReference type="FunFam" id="3.30.420.40:FF:000442">
    <property type="entry name" value="Pantothenate kinase 1"/>
    <property type="match status" value="1"/>
</dbReference>
<reference evidence="25 26" key="1">
    <citation type="submission" date="2020-05" db="EMBL/GenBank/DDBJ databases">
        <authorList>
            <person name="Campoy J."/>
            <person name="Schneeberger K."/>
            <person name="Spophaly S."/>
        </authorList>
    </citation>
    <scope>NUCLEOTIDE SEQUENCE [LARGE SCALE GENOMIC DNA]</scope>
    <source>
        <strain evidence="25">PruArmRojPasFocal</strain>
    </source>
</reference>
<dbReference type="PANTHER" id="PTHR12280:SF20">
    <property type="entry name" value="4'-PHOSPHOPANTETHEINE PHOSPHATASE"/>
    <property type="match status" value="1"/>
</dbReference>
<evidence type="ECO:0000313" key="25">
    <source>
        <dbReference type="EMBL" id="CAB4280786.1"/>
    </source>
</evidence>
<evidence type="ECO:0000256" key="20">
    <source>
        <dbReference type="ARBA" id="ARBA00061149"/>
    </source>
</evidence>
<evidence type="ECO:0000256" key="11">
    <source>
        <dbReference type="ARBA" id="ARBA00022801"/>
    </source>
</evidence>
<comment type="cofactor">
    <cofactor evidence="2">
        <name>Ni(2+)</name>
        <dbReference type="ChEBI" id="CHEBI:49786"/>
    </cofactor>
</comment>
<feature type="domain" description="Damage-control phosphatase ARMT1-like metal-binding" evidence="24">
    <location>
        <begin position="572"/>
        <end position="821"/>
    </location>
</feature>
<name>A0A6J5UVS0_PRUAR</name>
<dbReference type="GO" id="GO:0046872">
    <property type="term" value="F:metal ion binding"/>
    <property type="evidence" value="ECO:0007669"/>
    <property type="project" value="UniProtKB-KW"/>
</dbReference>
<keyword evidence="10" id="KW-0418">Kinase</keyword>
<comment type="catalytic activity">
    <reaction evidence="15">
        <text>(R)-4'-phosphopantetheine + H2O = (R)-pantetheine + phosphate</text>
        <dbReference type="Rhea" id="RHEA:68328"/>
        <dbReference type="ChEBI" id="CHEBI:15377"/>
        <dbReference type="ChEBI" id="CHEBI:16753"/>
        <dbReference type="ChEBI" id="CHEBI:43474"/>
        <dbReference type="ChEBI" id="CHEBI:61723"/>
    </reaction>
    <physiologicalReaction direction="left-to-right" evidence="15">
        <dbReference type="Rhea" id="RHEA:68329"/>
    </physiologicalReaction>
</comment>
<dbReference type="Proteomes" id="UP000507222">
    <property type="component" value="Unassembled WGS sequence"/>
</dbReference>
<dbReference type="CDD" id="cd24123">
    <property type="entry name" value="ASKHA_NBD_PanK-II_Pank4"/>
    <property type="match status" value="1"/>
</dbReference>
<keyword evidence="8" id="KW-0479">Metal-binding</keyword>
<evidence type="ECO:0000256" key="9">
    <source>
        <dbReference type="ARBA" id="ARBA00022741"/>
    </source>
</evidence>
<comment type="similarity">
    <text evidence="4">In the N-terminal section; belongs to the type II pantothenate kinase family.</text>
</comment>
<keyword evidence="7" id="KW-0808">Transferase</keyword>
<evidence type="ECO:0000256" key="5">
    <source>
        <dbReference type="ARBA" id="ARBA00012102"/>
    </source>
</evidence>
<keyword evidence="6" id="KW-0533">Nickel</keyword>
<comment type="pathway">
    <text evidence="3">Cofactor biosynthesis; coenzyme A biosynthesis; CoA from (R)-pantothenate: step 1/5.</text>
</comment>
<dbReference type="SUPFAM" id="SSF111321">
    <property type="entry name" value="AF1104-like"/>
    <property type="match status" value="1"/>
</dbReference>
<feature type="compositionally biased region" description="Polar residues" evidence="23">
    <location>
        <begin position="45"/>
        <end position="56"/>
    </location>
</feature>
<organism evidence="25 26">
    <name type="scientific">Prunus armeniaca</name>
    <name type="common">Apricot</name>
    <name type="synonym">Armeniaca vulgaris</name>
    <dbReference type="NCBI Taxonomy" id="36596"/>
    <lineage>
        <taxon>Eukaryota</taxon>
        <taxon>Viridiplantae</taxon>
        <taxon>Streptophyta</taxon>
        <taxon>Embryophyta</taxon>
        <taxon>Tracheophyta</taxon>
        <taxon>Spermatophyta</taxon>
        <taxon>Magnoliopsida</taxon>
        <taxon>eudicotyledons</taxon>
        <taxon>Gunneridae</taxon>
        <taxon>Pentapetalae</taxon>
        <taxon>rosids</taxon>
        <taxon>fabids</taxon>
        <taxon>Rosales</taxon>
        <taxon>Rosaceae</taxon>
        <taxon>Amygdaloideae</taxon>
        <taxon>Amygdaleae</taxon>
        <taxon>Prunus</taxon>
    </lineage>
</organism>
<evidence type="ECO:0000256" key="3">
    <source>
        <dbReference type="ARBA" id="ARBA00005225"/>
    </source>
</evidence>
<evidence type="ECO:0000256" key="2">
    <source>
        <dbReference type="ARBA" id="ARBA00001967"/>
    </source>
</evidence>
<dbReference type="InterPro" id="IPR004567">
    <property type="entry name" value="Type_II_PanK"/>
</dbReference>
<feature type="compositionally biased region" description="Basic and acidic residues" evidence="23">
    <location>
        <begin position="14"/>
        <end position="42"/>
    </location>
</feature>
<dbReference type="EC" id="2.7.1.33" evidence="5"/>
<comment type="catalytic activity">
    <reaction evidence="18">
        <text>(R)-pantothenate + ATP = (R)-4'-phosphopantothenate + ADP + H(+)</text>
        <dbReference type="Rhea" id="RHEA:16373"/>
        <dbReference type="ChEBI" id="CHEBI:10986"/>
        <dbReference type="ChEBI" id="CHEBI:15378"/>
        <dbReference type="ChEBI" id="CHEBI:29032"/>
        <dbReference type="ChEBI" id="CHEBI:30616"/>
        <dbReference type="ChEBI" id="CHEBI:456216"/>
        <dbReference type="EC" id="2.7.1.33"/>
    </reaction>
    <physiologicalReaction direction="left-to-right" evidence="18">
        <dbReference type="Rhea" id="RHEA:16374"/>
    </physiologicalReaction>
</comment>
<dbReference type="AlphaFoldDB" id="A0A6J5UVS0"/>
<evidence type="ECO:0000256" key="23">
    <source>
        <dbReference type="SAM" id="MobiDB-lite"/>
    </source>
</evidence>
<dbReference type="InterPro" id="IPR036075">
    <property type="entry name" value="ARMT-1-like_metal-bd_sf"/>
</dbReference>
<keyword evidence="12" id="KW-0067">ATP-binding</keyword>
<evidence type="ECO:0000313" key="26">
    <source>
        <dbReference type="Proteomes" id="UP000507222"/>
    </source>
</evidence>
<dbReference type="PANTHER" id="PTHR12280">
    <property type="entry name" value="PANTOTHENATE KINASE"/>
    <property type="match status" value="1"/>
</dbReference>